<evidence type="ECO:0000256" key="8">
    <source>
        <dbReference type="SAM" id="Phobius"/>
    </source>
</evidence>
<comment type="similarity">
    <text evidence="2">Belongs to the oxidase-dependent Fe transporter (OFeT) (TC 9.A.10.1) family.</text>
</comment>
<comment type="subcellular location">
    <subcellularLocation>
        <location evidence="1">Membrane</location>
        <topology evidence="1">Multi-pass membrane protein</topology>
    </subcellularLocation>
</comment>
<dbReference type="GeneID" id="92034604"/>
<keyword evidence="6 8" id="KW-0472">Membrane</keyword>
<evidence type="ECO:0000313" key="9">
    <source>
        <dbReference type="EMBL" id="KAK7530717.1"/>
    </source>
</evidence>
<comment type="caution">
    <text evidence="9">The sequence shown here is derived from an EMBL/GenBank/DDBJ whole genome shotgun (WGS) entry which is preliminary data.</text>
</comment>
<feature type="transmembrane region" description="Helical" evidence="8">
    <location>
        <begin position="234"/>
        <end position="253"/>
    </location>
</feature>
<keyword evidence="3" id="KW-0406">Ion transport</keyword>
<organism evidence="9 10">
    <name type="scientific">Phyllosticta citribraziliensis</name>
    <dbReference type="NCBI Taxonomy" id="989973"/>
    <lineage>
        <taxon>Eukaryota</taxon>
        <taxon>Fungi</taxon>
        <taxon>Dikarya</taxon>
        <taxon>Ascomycota</taxon>
        <taxon>Pezizomycotina</taxon>
        <taxon>Dothideomycetes</taxon>
        <taxon>Dothideomycetes incertae sedis</taxon>
        <taxon>Botryosphaeriales</taxon>
        <taxon>Phyllostictaceae</taxon>
        <taxon>Phyllosticta</taxon>
    </lineage>
</organism>
<keyword evidence="10" id="KW-1185">Reference proteome</keyword>
<evidence type="ECO:0000256" key="3">
    <source>
        <dbReference type="ARBA" id="ARBA00022496"/>
    </source>
</evidence>
<keyword evidence="3" id="KW-0813">Transport</keyword>
<proteinExistence type="inferred from homology"/>
<feature type="transmembrane region" description="Helical" evidence="8">
    <location>
        <begin position="265"/>
        <end position="287"/>
    </location>
</feature>
<dbReference type="EMBL" id="JBBPEH010000013">
    <property type="protein sequence ID" value="KAK7530717.1"/>
    <property type="molecule type" value="Genomic_DNA"/>
</dbReference>
<dbReference type="PANTHER" id="PTHR31632:SF2">
    <property type="entry name" value="PLASMA MEMBRANE IRON PERMEASE"/>
    <property type="match status" value="1"/>
</dbReference>
<feature type="compositionally biased region" description="Basic and acidic residues" evidence="7">
    <location>
        <begin position="386"/>
        <end position="404"/>
    </location>
</feature>
<evidence type="ECO:0000256" key="4">
    <source>
        <dbReference type="ARBA" id="ARBA00022692"/>
    </source>
</evidence>
<keyword evidence="5 8" id="KW-1133">Transmembrane helix</keyword>
<feature type="region of interest" description="Disordered" evidence="7">
    <location>
        <begin position="373"/>
        <end position="404"/>
    </location>
</feature>
<protein>
    <submittedName>
        <fullName evidence="9">Iron permease FTR1 family-domain-containing protein</fullName>
    </submittedName>
</protein>
<gene>
    <name evidence="9" type="ORF">J3D65DRAFT_639313</name>
</gene>
<feature type="transmembrane region" description="Helical" evidence="8">
    <location>
        <begin position="107"/>
        <end position="131"/>
    </location>
</feature>
<evidence type="ECO:0000256" key="5">
    <source>
        <dbReference type="ARBA" id="ARBA00022989"/>
    </source>
</evidence>
<evidence type="ECO:0000256" key="2">
    <source>
        <dbReference type="ARBA" id="ARBA00008333"/>
    </source>
</evidence>
<evidence type="ECO:0000256" key="6">
    <source>
        <dbReference type="ARBA" id="ARBA00023136"/>
    </source>
</evidence>
<dbReference type="Pfam" id="PF03239">
    <property type="entry name" value="FTR1"/>
    <property type="match status" value="1"/>
</dbReference>
<reference evidence="9 10" key="1">
    <citation type="submission" date="2024-04" db="EMBL/GenBank/DDBJ databases">
        <title>Phyllosticta paracitricarpa is synonymous to the EU quarantine fungus P. citricarpa based on phylogenomic analyses.</title>
        <authorList>
            <consortium name="Lawrence Berkeley National Laboratory"/>
            <person name="Van ingen-buijs V.A."/>
            <person name="Van westerhoven A.C."/>
            <person name="Haridas S."/>
            <person name="Skiadas P."/>
            <person name="Martin F."/>
            <person name="Groenewald J.Z."/>
            <person name="Crous P.W."/>
            <person name="Seidl M.F."/>
        </authorList>
    </citation>
    <scope>NUCLEOTIDE SEQUENCE [LARGE SCALE GENOMIC DNA]</scope>
    <source>
        <strain evidence="9 10">CPC 17464</strain>
    </source>
</reference>
<dbReference type="RefSeq" id="XP_066650790.1">
    <property type="nucleotide sequence ID" value="XM_066801698.1"/>
</dbReference>
<feature type="transmembrane region" description="Helical" evidence="8">
    <location>
        <begin position="60"/>
        <end position="87"/>
    </location>
</feature>
<feature type="transmembrane region" description="Helical" evidence="8">
    <location>
        <begin position="201"/>
        <end position="222"/>
    </location>
</feature>
<dbReference type="Proteomes" id="UP001360953">
    <property type="component" value="Unassembled WGS sequence"/>
</dbReference>
<dbReference type="PANTHER" id="PTHR31632">
    <property type="entry name" value="IRON TRANSPORTER FTH1"/>
    <property type="match status" value="1"/>
</dbReference>
<keyword evidence="3" id="KW-0408">Iron</keyword>
<sequence length="416" mass="45472">MSMVRPQASSRCRLLLSRSRAFPHVKSGFTYLILCIPSSPETKTFCLPDRTSRSTMTVNVFAVSVFFIVFRECLETSIIVSVLLAFLKQTLGKEGEAAAYRSLLRQVWAGVGLGFIICLCIGAGMIGAWYTVGRNHFAKTEDIWEGTFGLLASVIISIMGAALLRVNKMQEKWRVKLQKSFEARTAATDTSSGFKRWCEKYAMFLLPFVTVLREGLEAVVYIGGVALGLPASSFPLAVICGIGAGCAIGYLLYRSGNSTSLQLFLIISTCALYLVAAGLFSKAVWYFENDKWNKVIGGDASETGSGAGSYDIRKSVWHVNCCNPSINGGGGWGIFNSIFGWQNSATYGSVISYNLYWLVIIIVFVTMRFKEKSGDKGSQKGSQDSGSDHFERKEGVVEEVHGKIPDVAPQVKELGV</sequence>
<dbReference type="InterPro" id="IPR004923">
    <property type="entry name" value="FTR1/Fip1/EfeU"/>
</dbReference>
<name>A0ABR1LAM7_9PEZI</name>
<evidence type="ECO:0000313" key="10">
    <source>
        <dbReference type="Proteomes" id="UP001360953"/>
    </source>
</evidence>
<keyword evidence="4 8" id="KW-0812">Transmembrane</keyword>
<evidence type="ECO:0000256" key="1">
    <source>
        <dbReference type="ARBA" id="ARBA00004141"/>
    </source>
</evidence>
<feature type="transmembrane region" description="Helical" evidence="8">
    <location>
        <begin position="143"/>
        <end position="164"/>
    </location>
</feature>
<feature type="transmembrane region" description="Helical" evidence="8">
    <location>
        <begin position="350"/>
        <end position="369"/>
    </location>
</feature>
<accession>A0ABR1LAM7</accession>
<evidence type="ECO:0000256" key="7">
    <source>
        <dbReference type="SAM" id="MobiDB-lite"/>
    </source>
</evidence>
<keyword evidence="3" id="KW-0410">Iron transport</keyword>